<dbReference type="Pfam" id="PF20842">
    <property type="entry name" value="Rax2_2"/>
    <property type="match status" value="1"/>
</dbReference>
<feature type="domain" description="Rax2-like C-terminal" evidence="4">
    <location>
        <begin position="910"/>
        <end position="1144"/>
    </location>
</feature>
<dbReference type="InterPro" id="IPR048266">
    <property type="entry name" value="Rax2-like_second"/>
</dbReference>
<dbReference type="GO" id="GO:0005935">
    <property type="term" value="C:cellular bud neck"/>
    <property type="evidence" value="ECO:0007669"/>
    <property type="project" value="TreeGrafter"/>
</dbReference>
<comment type="caution">
    <text evidence="7">The sequence shown here is derived from an EMBL/GenBank/DDBJ whole genome shotgun (WGS) entry which is preliminary data.</text>
</comment>
<keyword evidence="3" id="KW-0732">Signal</keyword>
<dbReference type="PANTHER" id="PTHR31778:SF2">
    <property type="entry name" value="BUD SITE SELECTION PROTEIN RAX2"/>
    <property type="match status" value="1"/>
</dbReference>
<feature type="signal peptide" evidence="3">
    <location>
        <begin position="1"/>
        <end position="23"/>
    </location>
</feature>
<dbReference type="GO" id="GO:0005621">
    <property type="term" value="C:cellular bud scar"/>
    <property type="evidence" value="ECO:0007669"/>
    <property type="project" value="TreeGrafter"/>
</dbReference>
<evidence type="ECO:0000313" key="7">
    <source>
        <dbReference type="EMBL" id="KAG0690715.1"/>
    </source>
</evidence>
<dbReference type="PANTHER" id="PTHR31778">
    <property type="entry name" value="BUD SITE SELECTION PROTEIN RAX2"/>
    <property type="match status" value="1"/>
</dbReference>
<protein>
    <recommendedName>
        <fullName evidence="9">Bud site selection protein RAX2</fullName>
    </recommendedName>
</protein>
<dbReference type="GO" id="GO:1902929">
    <property type="term" value="C:plasma membrane of growing cell tip"/>
    <property type="evidence" value="ECO:0007669"/>
    <property type="project" value="TreeGrafter"/>
</dbReference>
<dbReference type="InterPro" id="IPR024982">
    <property type="entry name" value="Rax2-like_C"/>
</dbReference>
<feature type="compositionally biased region" description="Low complexity" evidence="1">
    <location>
        <begin position="1155"/>
        <end position="1176"/>
    </location>
</feature>
<sequence>MITIRHFQHYLLQLLLITSSIHANNELQNIQLDEDIIILGDFNAISQYNSLNSYNITSSSKSLNFYQLSNSNDSISILNNNSSDDLHGIPSLWQVIDDSSTIMVINNIPYIFNLTNSNPTFTKLNDWENNVNGIINTIYYDDIDELIYIGGSLSFNNTFGIIQYDLKSSFLSSLPFGGFNENSIINSISYFDNSDSIIFSGSFYSIGYPDLLNITYNSTESNTTIIRNSTSITDISQKINLNSNEISVTSGKNYENIICPTNQGNGWILPNDSTGSWSVILQNEIIPSKIRLYNSNSDINAVNTFRIITYPANGIMNMSYIDPLDFQIKYCDAFCPLSLLSTLKSSLSNSNITNNDYYTFINNNQTILQMTDTFQDFGFVNSIDVTSFTIQIMQFYGSYSELLGIELYNQGITVYANDTLNKQNSLCQTSDNYIINVNSETIGNVNWLENNIDSYLITNISTSDISNNNGIRYNIYLPVSGEYSILMYTNGCLLDNSCSYRGIVNVTLFDSFDNILSNNIIYQNNQYEKYDIIYTGNLELQSDSLPIYVEMVFHSSIENNDFTYFVANSIKLDYIQLELNEITGNITQNIEIEKSGIIEINGIFEYSLNNFSSLDIDYPIGNTSINLLGTKLNSNATINQVISNDTSLIIAGDFISNYGDGILNTNINITSNLTDQLVISDLNSSDDNIINGNISYLYGSTNEFLIIGDFHNFDGSAIYYSSNNSFNSFDILNSNNINSISGFIYNNTDYLFINSNDTSNSNIIDFTNDQYFQNTSNFAMYIASSLDTQDKNWEIDNYFENSYILGSIIMYDLASNNIVQINNNDLNSVNISNNGEFNSGIYIGNDEFIIGGSNIYLIKNGLSSELSENFNFDDNTIISSLMWYKSQLFFAINNTGTFHSTNINGLGYYNINSDTIVTLNDSFSGYISDLTIDPEFGTVIGVGNFTIGDCHSICTFGNDSDILTIDRTVDNVSGIITSLNYFNDYNVLIAGDFKTGDNDTYFGIYNTYHNTLTSYNQFSSKISGPVEKFLFGNERENNKTLDDIIIVMGSDYIGYFNESNWNLLSNGLELNNAEFTDISLLNISSDNSQSFYNSQVLLLTGKFNLTNYGLVSSAFWNGEYWLPYTITANDFDSEKAIAQSVIRTTSMFIYEGSFTSSTTSSKTSSTSSSSSTATHTNNGKNVNDFTDGQVTGVGCALAVGTMILLSGIGLIYYVFNDDKDDKLEGLKLTGEDRVVHAEKMKDVVPPQNVANMATI</sequence>
<dbReference type="AlphaFoldDB" id="A0A9P6WPG8"/>
<gene>
    <name evidence="7" type="ORF">C6P40_001804</name>
</gene>
<dbReference type="InterPro" id="IPR048265">
    <property type="entry name" value="Rax2-like_third"/>
</dbReference>
<dbReference type="Pfam" id="PF12768">
    <property type="entry name" value="Rax2"/>
    <property type="match status" value="1"/>
</dbReference>
<keyword evidence="2" id="KW-1133">Transmembrane helix</keyword>
<feature type="domain" description="Rax2-like second" evidence="5">
    <location>
        <begin position="235"/>
        <end position="401"/>
    </location>
</feature>
<evidence type="ECO:0008006" key="9">
    <source>
        <dbReference type="Google" id="ProtNLM"/>
    </source>
</evidence>
<name>A0A9P6WPG8_9ASCO</name>
<evidence type="ECO:0000256" key="2">
    <source>
        <dbReference type="SAM" id="Phobius"/>
    </source>
</evidence>
<keyword evidence="2" id="KW-0472">Membrane</keyword>
<dbReference type="GO" id="GO:0000282">
    <property type="term" value="P:cellular bud site selection"/>
    <property type="evidence" value="ECO:0007669"/>
    <property type="project" value="TreeGrafter"/>
</dbReference>
<organism evidence="7 8">
    <name type="scientific">Pichia californica</name>
    <dbReference type="NCBI Taxonomy" id="460514"/>
    <lineage>
        <taxon>Eukaryota</taxon>
        <taxon>Fungi</taxon>
        <taxon>Dikarya</taxon>
        <taxon>Ascomycota</taxon>
        <taxon>Saccharomycotina</taxon>
        <taxon>Pichiomycetes</taxon>
        <taxon>Pichiales</taxon>
        <taxon>Pichiaceae</taxon>
        <taxon>Pichia</taxon>
    </lineage>
</organism>
<accession>A0A9P6WPG8</accession>
<evidence type="ECO:0000256" key="3">
    <source>
        <dbReference type="SAM" id="SignalP"/>
    </source>
</evidence>
<evidence type="ECO:0000259" key="4">
    <source>
        <dbReference type="Pfam" id="PF12768"/>
    </source>
</evidence>
<evidence type="ECO:0000256" key="1">
    <source>
        <dbReference type="SAM" id="MobiDB-lite"/>
    </source>
</evidence>
<keyword evidence="2" id="KW-0812">Transmembrane</keyword>
<dbReference type="EMBL" id="PUHW01000021">
    <property type="protein sequence ID" value="KAG0690715.1"/>
    <property type="molecule type" value="Genomic_DNA"/>
</dbReference>
<feature type="domain" description="Rax2-like third" evidence="6">
    <location>
        <begin position="414"/>
        <end position="573"/>
    </location>
</feature>
<dbReference type="Proteomes" id="UP000697127">
    <property type="component" value="Unassembled WGS sequence"/>
</dbReference>
<feature type="transmembrane region" description="Helical" evidence="2">
    <location>
        <begin position="1190"/>
        <end position="1215"/>
    </location>
</feature>
<evidence type="ECO:0000259" key="5">
    <source>
        <dbReference type="Pfam" id="PF20842"/>
    </source>
</evidence>
<reference evidence="7" key="1">
    <citation type="submission" date="2020-11" db="EMBL/GenBank/DDBJ databases">
        <title>Kefir isolates.</title>
        <authorList>
            <person name="Marcisauskas S."/>
            <person name="Kim Y."/>
            <person name="Blasche S."/>
        </authorList>
    </citation>
    <scope>NUCLEOTIDE SEQUENCE</scope>
    <source>
        <strain evidence="7">Olga-1</strain>
    </source>
</reference>
<feature type="chain" id="PRO_5040320937" description="Bud site selection protein RAX2" evidence="3">
    <location>
        <begin position="24"/>
        <end position="1255"/>
    </location>
</feature>
<keyword evidence="8" id="KW-1185">Reference proteome</keyword>
<evidence type="ECO:0000259" key="6">
    <source>
        <dbReference type="Pfam" id="PF20843"/>
    </source>
</evidence>
<evidence type="ECO:0000313" key="8">
    <source>
        <dbReference type="Proteomes" id="UP000697127"/>
    </source>
</evidence>
<dbReference type="OrthoDB" id="2503993at2759"/>
<dbReference type="Pfam" id="PF20843">
    <property type="entry name" value="Rax2_3"/>
    <property type="match status" value="1"/>
</dbReference>
<feature type="region of interest" description="Disordered" evidence="1">
    <location>
        <begin position="1155"/>
        <end position="1183"/>
    </location>
</feature>
<proteinExistence type="predicted"/>